<name>A0A4C1YX00_EUMVA</name>
<feature type="region of interest" description="Disordered" evidence="1">
    <location>
        <begin position="1"/>
        <end position="33"/>
    </location>
</feature>
<comment type="caution">
    <text evidence="2">The sequence shown here is derived from an EMBL/GenBank/DDBJ whole genome shotgun (WGS) entry which is preliminary data.</text>
</comment>
<evidence type="ECO:0000313" key="3">
    <source>
        <dbReference type="Proteomes" id="UP000299102"/>
    </source>
</evidence>
<keyword evidence="3" id="KW-1185">Reference proteome</keyword>
<evidence type="ECO:0000256" key="1">
    <source>
        <dbReference type="SAM" id="MobiDB-lite"/>
    </source>
</evidence>
<gene>
    <name evidence="2" type="ORF">EVAR_48926_1</name>
</gene>
<dbReference type="AlphaFoldDB" id="A0A4C1YX00"/>
<dbReference type="Proteomes" id="UP000299102">
    <property type="component" value="Unassembled WGS sequence"/>
</dbReference>
<accession>A0A4C1YX00</accession>
<protein>
    <submittedName>
        <fullName evidence="2">Uncharacterized protein</fullName>
    </submittedName>
</protein>
<evidence type="ECO:0000313" key="2">
    <source>
        <dbReference type="EMBL" id="GBP79462.1"/>
    </source>
</evidence>
<dbReference type="EMBL" id="BGZK01001414">
    <property type="protein sequence ID" value="GBP79462.1"/>
    <property type="molecule type" value="Genomic_DNA"/>
</dbReference>
<proteinExistence type="predicted"/>
<reference evidence="2 3" key="1">
    <citation type="journal article" date="2019" name="Commun. Biol.">
        <title>The bagworm genome reveals a unique fibroin gene that provides high tensile strength.</title>
        <authorList>
            <person name="Kono N."/>
            <person name="Nakamura H."/>
            <person name="Ohtoshi R."/>
            <person name="Tomita M."/>
            <person name="Numata K."/>
            <person name="Arakawa K."/>
        </authorList>
    </citation>
    <scope>NUCLEOTIDE SEQUENCE [LARGE SCALE GENOMIC DNA]</scope>
</reference>
<sequence length="219" mass="24696">MHKCGSQASQLNRSATATRRELSSSNVSELDEDSTCNHAPDFEWFCYLFHPKSGVYQEVSEYYGLNEWMTKKSRQSHVEDIFDNPPHSFIVPAEFEEIDQVSRCELNILFYIKIRQNKIKMSNRRILSSQNLTFEFRGVASWLAVSVSLFLFPSPVDASPLLAGAYTSTFCCALCLYLRNVGFQLGTTPPPGLQRSFPAAAGEGRAASYPEMALTCKRH</sequence>
<feature type="compositionally biased region" description="Polar residues" evidence="1">
    <location>
        <begin position="1"/>
        <end position="28"/>
    </location>
</feature>
<organism evidence="2 3">
    <name type="scientific">Eumeta variegata</name>
    <name type="common">Bagworm moth</name>
    <name type="synonym">Eumeta japonica</name>
    <dbReference type="NCBI Taxonomy" id="151549"/>
    <lineage>
        <taxon>Eukaryota</taxon>
        <taxon>Metazoa</taxon>
        <taxon>Ecdysozoa</taxon>
        <taxon>Arthropoda</taxon>
        <taxon>Hexapoda</taxon>
        <taxon>Insecta</taxon>
        <taxon>Pterygota</taxon>
        <taxon>Neoptera</taxon>
        <taxon>Endopterygota</taxon>
        <taxon>Lepidoptera</taxon>
        <taxon>Glossata</taxon>
        <taxon>Ditrysia</taxon>
        <taxon>Tineoidea</taxon>
        <taxon>Psychidae</taxon>
        <taxon>Oiketicinae</taxon>
        <taxon>Eumeta</taxon>
    </lineage>
</organism>